<accession>A0AB35M4J7</accession>
<proteinExistence type="predicted"/>
<name>A0AB35M4J7_9GAMM</name>
<dbReference type="AlphaFoldDB" id="A0AB35M4J7"/>
<dbReference type="Pfam" id="PF00535">
    <property type="entry name" value="Glycos_transf_2"/>
    <property type="match status" value="1"/>
</dbReference>
<sequence>MFSVVIPLYNKELSIKNTIQSVLNQSYQNFEILIINDGSVDGSVDVVKNIKDERIRLIHQNNQGVSSARNKGIQEAKYEWIAFLDGDDLWEINHLEEVIKMMKVHPTEKVYVTSFQYSDQRKMYKHKRNNSIFKIENYFKEVIKEELIWTSIIVVHKSCFKEVGLFNIKFNRGEDLDLWSRLAKKFKIVKSSQVTAIYRVDAENRTTLSKDLEKCHYYNYEFNNISDIDEVKYYKLFLFNRVFEYLLLKDFKSAKILLNRYSEVGKIEFIYFLVNLFCFVLLKKLKLFR</sequence>
<comment type="caution">
    <text evidence="2">The sequence shown here is derived from an EMBL/GenBank/DDBJ whole genome shotgun (WGS) entry which is preliminary data.</text>
</comment>
<protein>
    <submittedName>
        <fullName evidence="2">Glycosyltransferase family 2 protein</fullName>
    </submittedName>
</protein>
<evidence type="ECO:0000313" key="2">
    <source>
        <dbReference type="EMBL" id="MDM1719803.1"/>
    </source>
</evidence>
<reference evidence="2" key="1">
    <citation type="submission" date="2020-06" db="EMBL/GenBank/DDBJ databases">
        <authorList>
            <person name="Dong N."/>
        </authorList>
    </citation>
    <scope>NUCLEOTIDE SEQUENCE</scope>
    <source>
        <strain evidence="2">DF49-4</strain>
    </source>
</reference>
<dbReference type="EMBL" id="JACANG010000028">
    <property type="protein sequence ID" value="MDM1719803.1"/>
    <property type="molecule type" value="Genomic_DNA"/>
</dbReference>
<dbReference type="Gene3D" id="3.90.550.10">
    <property type="entry name" value="Spore Coat Polysaccharide Biosynthesis Protein SpsA, Chain A"/>
    <property type="match status" value="1"/>
</dbReference>
<reference evidence="2" key="2">
    <citation type="journal article" date="2022" name="Sci. Total Environ.">
        <title>Prevalence, transmission, and molecular epidemiology of tet(X)-positive bacteria among humans, animals, and environmental niches in China: An epidemiological, and genomic-based study.</title>
        <authorList>
            <person name="Dong N."/>
            <person name="Zeng Y."/>
            <person name="Cai C."/>
            <person name="Sun C."/>
            <person name="Lu J."/>
            <person name="Liu C."/>
            <person name="Zhou H."/>
            <person name="Sun Q."/>
            <person name="Shu L."/>
            <person name="Wang H."/>
            <person name="Wang Y."/>
            <person name="Wang S."/>
            <person name="Wu C."/>
            <person name="Chan E.W."/>
            <person name="Chen G."/>
            <person name="Shen Z."/>
            <person name="Chen S."/>
            <person name="Zhang R."/>
        </authorList>
    </citation>
    <scope>NUCLEOTIDE SEQUENCE</scope>
    <source>
        <strain evidence="2">DF49-4</strain>
    </source>
</reference>
<dbReference type="SUPFAM" id="SSF53448">
    <property type="entry name" value="Nucleotide-diphospho-sugar transferases"/>
    <property type="match status" value="1"/>
</dbReference>
<dbReference type="PANTHER" id="PTHR43685">
    <property type="entry name" value="GLYCOSYLTRANSFERASE"/>
    <property type="match status" value="1"/>
</dbReference>
<gene>
    <name evidence="2" type="ORF">HX110_11880</name>
</gene>
<feature type="domain" description="Glycosyltransferase 2-like" evidence="1">
    <location>
        <begin position="3"/>
        <end position="162"/>
    </location>
</feature>
<dbReference type="InterPro" id="IPR001173">
    <property type="entry name" value="Glyco_trans_2-like"/>
</dbReference>
<evidence type="ECO:0000259" key="1">
    <source>
        <dbReference type="Pfam" id="PF00535"/>
    </source>
</evidence>
<organism evidence="2 3">
    <name type="scientific">Acinetobacter towneri</name>
    <dbReference type="NCBI Taxonomy" id="202956"/>
    <lineage>
        <taxon>Bacteria</taxon>
        <taxon>Pseudomonadati</taxon>
        <taxon>Pseudomonadota</taxon>
        <taxon>Gammaproteobacteria</taxon>
        <taxon>Moraxellales</taxon>
        <taxon>Moraxellaceae</taxon>
        <taxon>Acinetobacter</taxon>
    </lineage>
</organism>
<dbReference type="Proteomes" id="UP001174419">
    <property type="component" value="Unassembled WGS sequence"/>
</dbReference>
<dbReference type="PANTHER" id="PTHR43685:SF2">
    <property type="entry name" value="GLYCOSYLTRANSFERASE 2-LIKE DOMAIN-CONTAINING PROTEIN"/>
    <property type="match status" value="1"/>
</dbReference>
<dbReference type="RefSeq" id="WP_286381388.1">
    <property type="nucleotide sequence ID" value="NZ_JACANG010000028.1"/>
</dbReference>
<evidence type="ECO:0000313" key="3">
    <source>
        <dbReference type="Proteomes" id="UP001174419"/>
    </source>
</evidence>
<dbReference type="InterPro" id="IPR029044">
    <property type="entry name" value="Nucleotide-diphossugar_trans"/>
</dbReference>
<dbReference type="InterPro" id="IPR050834">
    <property type="entry name" value="Glycosyltransf_2"/>
</dbReference>